<dbReference type="Gene3D" id="1.20.1250.20">
    <property type="entry name" value="MFS general substrate transporter like domains"/>
    <property type="match status" value="2"/>
</dbReference>
<feature type="transmembrane region" description="Helical" evidence="2">
    <location>
        <begin position="208"/>
        <end position="230"/>
    </location>
</feature>
<feature type="transmembrane region" description="Helical" evidence="2">
    <location>
        <begin position="294"/>
        <end position="313"/>
    </location>
</feature>
<comment type="similarity">
    <text evidence="1">Belongs to the sodium:galactoside symporter (TC 2.A.2) family.</text>
</comment>
<dbReference type="AlphaFoldDB" id="A0A7T4R0G4"/>
<feature type="transmembrane region" description="Helical" evidence="2">
    <location>
        <begin position="269"/>
        <end position="288"/>
    </location>
</feature>
<feature type="transmembrane region" description="Helical" evidence="2">
    <location>
        <begin position="377"/>
        <end position="398"/>
    </location>
</feature>
<dbReference type="InterPro" id="IPR036259">
    <property type="entry name" value="MFS_trans_sf"/>
</dbReference>
<dbReference type="Proteomes" id="UP000596063">
    <property type="component" value="Chromosome"/>
</dbReference>
<organism evidence="3 4">
    <name type="scientific">Spongiibacter nanhainus</name>
    <dbReference type="NCBI Taxonomy" id="2794344"/>
    <lineage>
        <taxon>Bacteria</taxon>
        <taxon>Pseudomonadati</taxon>
        <taxon>Pseudomonadota</taxon>
        <taxon>Gammaproteobacteria</taxon>
        <taxon>Cellvibrionales</taxon>
        <taxon>Spongiibacteraceae</taxon>
        <taxon>Spongiibacter</taxon>
    </lineage>
</organism>
<feature type="transmembrane region" description="Helical" evidence="2">
    <location>
        <begin position="40"/>
        <end position="62"/>
    </location>
</feature>
<dbReference type="RefSeq" id="WP_198569648.1">
    <property type="nucleotide sequence ID" value="NZ_CP066167.1"/>
</dbReference>
<feature type="transmembrane region" description="Helical" evidence="2">
    <location>
        <begin position="334"/>
        <end position="361"/>
    </location>
</feature>
<feature type="transmembrane region" description="Helical" evidence="2">
    <location>
        <begin position="98"/>
        <end position="122"/>
    </location>
</feature>
<feature type="transmembrane region" description="Helical" evidence="2">
    <location>
        <begin position="242"/>
        <end position="262"/>
    </location>
</feature>
<keyword evidence="2" id="KW-1133">Transmembrane helix</keyword>
<protein>
    <submittedName>
        <fullName evidence="3">MFS transporter</fullName>
    </submittedName>
</protein>
<evidence type="ECO:0000256" key="1">
    <source>
        <dbReference type="ARBA" id="ARBA00009617"/>
    </source>
</evidence>
<keyword evidence="2" id="KW-0812">Transmembrane</keyword>
<evidence type="ECO:0000313" key="3">
    <source>
        <dbReference type="EMBL" id="QQD18150.1"/>
    </source>
</evidence>
<sequence>MSRFPSLLRYALPGLPLAALGLPFYIYAPLWLAEQGGYGYTLVGAVFFIARFSDVLTDLPVGVAVDRWGIRRRFWLLAWGLVAGSALALMYLPHPWPAGLLALALVALMLGWTGINVPWLALPVWLSRDHSDRLAYNSAREAMLLFGTLLAMVAPSVLPSSILHLVLPPLLTLLLLAVWVQGRHLAPPSSAKAGNFASLLVDRRVAQLALPWFINMLANAIPGSILVLFMREVLGAESLIPVALLSYFLAGLVGVPFWYMLARRWGDLLTWRIGLLSSAVLFSFAALLGEGQAGWFIAISIGTGLALGADQAIPSAMQTGLAQSLMAERGGDAIAARLFALWSLLSKAAMGLAVGIAYLWLGSSVNPEAQQTVPPDWAISAAYVLAPVVLKLAVFSMLGRSNIKQQWGGLNYAG</sequence>
<evidence type="ECO:0000313" key="4">
    <source>
        <dbReference type="Proteomes" id="UP000596063"/>
    </source>
</evidence>
<dbReference type="EMBL" id="CP066167">
    <property type="protein sequence ID" value="QQD18150.1"/>
    <property type="molecule type" value="Genomic_DNA"/>
</dbReference>
<dbReference type="InterPro" id="IPR039672">
    <property type="entry name" value="MFS_2"/>
</dbReference>
<dbReference type="GO" id="GO:0008643">
    <property type="term" value="P:carbohydrate transport"/>
    <property type="evidence" value="ECO:0007669"/>
    <property type="project" value="InterPro"/>
</dbReference>
<gene>
    <name evidence="3" type="ORF">I6N98_17715</name>
</gene>
<dbReference type="GO" id="GO:0005886">
    <property type="term" value="C:plasma membrane"/>
    <property type="evidence" value="ECO:0007669"/>
    <property type="project" value="TreeGrafter"/>
</dbReference>
<dbReference type="PANTHER" id="PTHR11328">
    <property type="entry name" value="MAJOR FACILITATOR SUPERFAMILY DOMAIN-CONTAINING PROTEIN"/>
    <property type="match status" value="1"/>
</dbReference>
<evidence type="ECO:0000256" key="2">
    <source>
        <dbReference type="SAM" id="Phobius"/>
    </source>
</evidence>
<feature type="transmembrane region" description="Helical" evidence="2">
    <location>
        <begin position="74"/>
        <end position="92"/>
    </location>
</feature>
<dbReference type="Pfam" id="PF13347">
    <property type="entry name" value="MFS_2"/>
    <property type="match status" value="1"/>
</dbReference>
<feature type="transmembrane region" description="Helical" evidence="2">
    <location>
        <begin position="7"/>
        <end position="28"/>
    </location>
</feature>
<keyword evidence="2" id="KW-0472">Membrane</keyword>
<name>A0A7T4R0G4_9GAMM</name>
<proteinExistence type="inferred from homology"/>
<dbReference type="GO" id="GO:0015293">
    <property type="term" value="F:symporter activity"/>
    <property type="evidence" value="ECO:0007669"/>
    <property type="project" value="InterPro"/>
</dbReference>
<accession>A0A7T4R0G4</accession>
<dbReference type="PANTHER" id="PTHR11328:SF24">
    <property type="entry name" value="MAJOR FACILITATOR SUPERFAMILY (MFS) PROFILE DOMAIN-CONTAINING PROTEIN"/>
    <property type="match status" value="1"/>
</dbReference>
<keyword evidence="4" id="KW-1185">Reference proteome</keyword>
<feature type="transmembrane region" description="Helical" evidence="2">
    <location>
        <begin position="134"/>
        <end position="155"/>
    </location>
</feature>
<dbReference type="SUPFAM" id="SSF103473">
    <property type="entry name" value="MFS general substrate transporter"/>
    <property type="match status" value="1"/>
</dbReference>
<reference evidence="3 4" key="1">
    <citation type="submission" date="2020-12" db="EMBL/GenBank/DDBJ databases">
        <authorList>
            <person name="Shan Y."/>
        </authorList>
    </citation>
    <scope>NUCLEOTIDE SEQUENCE [LARGE SCALE GENOMIC DNA]</scope>
    <source>
        <strain evidence="4">csc3.9</strain>
    </source>
</reference>
<dbReference type="KEGG" id="snan:I6N98_17715"/>